<dbReference type="PANTHER" id="PTHR46481">
    <property type="entry name" value="ZINC FINGER BED DOMAIN-CONTAINING PROTEIN 4"/>
    <property type="match status" value="1"/>
</dbReference>
<dbReference type="InterPro" id="IPR052035">
    <property type="entry name" value="ZnF_BED_domain_contain"/>
</dbReference>
<organism evidence="6 7">
    <name type="scientific">Macrosiphum euphorbiae</name>
    <name type="common">potato aphid</name>
    <dbReference type="NCBI Taxonomy" id="13131"/>
    <lineage>
        <taxon>Eukaryota</taxon>
        <taxon>Metazoa</taxon>
        <taxon>Ecdysozoa</taxon>
        <taxon>Arthropoda</taxon>
        <taxon>Hexapoda</taxon>
        <taxon>Insecta</taxon>
        <taxon>Pterygota</taxon>
        <taxon>Neoptera</taxon>
        <taxon>Paraneoptera</taxon>
        <taxon>Hemiptera</taxon>
        <taxon>Sternorrhyncha</taxon>
        <taxon>Aphidomorpha</taxon>
        <taxon>Aphidoidea</taxon>
        <taxon>Aphididae</taxon>
        <taxon>Macrosiphini</taxon>
        <taxon>Macrosiphum</taxon>
    </lineage>
</organism>
<keyword evidence="7" id="KW-1185">Reference proteome</keyword>
<evidence type="ECO:0000256" key="2">
    <source>
        <dbReference type="ARBA" id="ARBA00022723"/>
    </source>
</evidence>
<accession>A0AAV0WXC9</accession>
<evidence type="ECO:0000256" key="1">
    <source>
        <dbReference type="ARBA" id="ARBA00004123"/>
    </source>
</evidence>
<dbReference type="AlphaFoldDB" id="A0AAV0WXC9"/>
<dbReference type="GO" id="GO:0005634">
    <property type="term" value="C:nucleus"/>
    <property type="evidence" value="ECO:0007669"/>
    <property type="project" value="UniProtKB-SubCell"/>
</dbReference>
<proteinExistence type="predicted"/>
<reference evidence="6 7" key="1">
    <citation type="submission" date="2023-01" db="EMBL/GenBank/DDBJ databases">
        <authorList>
            <person name="Whitehead M."/>
        </authorList>
    </citation>
    <scope>NUCLEOTIDE SEQUENCE [LARGE SCALE GENOMIC DNA]</scope>
</reference>
<dbReference type="SUPFAM" id="SSF53098">
    <property type="entry name" value="Ribonuclease H-like"/>
    <property type="match status" value="1"/>
</dbReference>
<evidence type="ECO:0008006" key="8">
    <source>
        <dbReference type="Google" id="ProtNLM"/>
    </source>
</evidence>
<keyword evidence="5" id="KW-0539">Nucleus</keyword>
<evidence type="ECO:0000256" key="5">
    <source>
        <dbReference type="ARBA" id="ARBA00023242"/>
    </source>
</evidence>
<evidence type="ECO:0000313" key="6">
    <source>
        <dbReference type="EMBL" id="CAI6360146.1"/>
    </source>
</evidence>
<dbReference type="EMBL" id="CARXXK010000003">
    <property type="protein sequence ID" value="CAI6360146.1"/>
    <property type="molecule type" value="Genomic_DNA"/>
</dbReference>
<dbReference type="GO" id="GO:0008270">
    <property type="term" value="F:zinc ion binding"/>
    <property type="evidence" value="ECO:0007669"/>
    <property type="project" value="UniProtKB-KW"/>
</dbReference>
<dbReference type="PANTHER" id="PTHR46481:SF10">
    <property type="entry name" value="ZINC FINGER BED DOMAIN-CONTAINING PROTEIN 39"/>
    <property type="match status" value="1"/>
</dbReference>
<name>A0AAV0WXC9_9HEMI</name>
<evidence type="ECO:0000256" key="3">
    <source>
        <dbReference type="ARBA" id="ARBA00022771"/>
    </source>
</evidence>
<evidence type="ECO:0000313" key="7">
    <source>
        <dbReference type="Proteomes" id="UP001160148"/>
    </source>
</evidence>
<dbReference type="Proteomes" id="UP001160148">
    <property type="component" value="Unassembled WGS sequence"/>
</dbReference>
<comment type="subcellular location">
    <subcellularLocation>
        <location evidence="1">Nucleus</location>
    </subcellularLocation>
</comment>
<evidence type="ECO:0000256" key="4">
    <source>
        <dbReference type="ARBA" id="ARBA00022833"/>
    </source>
</evidence>
<keyword evidence="4" id="KW-0862">Zinc</keyword>
<protein>
    <recommendedName>
        <fullName evidence="8">BED-type domain-containing protein</fullName>
    </recommendedName>
</protein>
<comment type="caution">
    <text evidence="6">The sequence shown here is derived from an EMBL/GenBank/DDBJ whole genome shotgun (WGS) entry which is preliminary data.</text>
</comment>
<gene>
    <name evidence="6" type="ORF">MEUPH1_LOCUS15477</name>
</gene>
<sequence>MGRPSVSTIHSYFIFNKSLNESACKNCECKIKGKHGTNLKRHLASHHDELHEEYMSKELEKNNCSKKVTKKESQVKLFNFLVPKVNVQLNKKIILDACIDLVTVNGRPFTMLNDTGFRKILDPVLNGLQEKKFTINSYSIKRHVHAESLLIQDEIANEVQSKLISLKLDGVTRLNRAFLGINMQYIVDDCIKLRTLGLVELTESHTGTYLKETILNILKKFKIEQKQLYTITSDNGANMLKAINLVEEEISATVAATIELNNELNNDSIEDTADVSSECSESYDSSDRQDIFFKS</sequence>
<keyword evidence="3" id="KW-0863">Zinc-finger</keyword>
<dbReference type="InterPro" id="IPR012337">
    <property type="entry name" value="RNaseH-like_sf"/>
</dbReference>
<keyword evidence="2" id="KW-0479">Metal-binding</keyword>